<proteinExistence type="predicted"/>
<feature type="compositionally biased region" description="Basic and acidic residues" evidence="1">
    <location>
        <begin position="32"/>
        <end position="51"/>
    </location>
</feature>
<accession>A0AAP0Q6H6</accession>
<sequence>MQWRQQPGSDDAAVSVGGGEIDQYQRRSSRNVLDDGRIGRGSPRADRRVEARSGGATNGGRRSGERRAAGRVVRGSATIGRRPWWAVRQRECGRTSTEWLGVGTGIGRRGGARRSGLVTPAAAVPARLVNLVFGECRAQTVARGKAP</sequence>
<keyword evidence="3" id="KW-1185">Reference proteome</keyword>
<evidence type="ECO:0000313" key="2">
    <source>
        <dbReference type="EMBL" id="KAK9165056.1"/>
    </source>
</evidence>
<reference evidence="2 3" key="1">
    <citation type="submission" date="2024-01" db="EMBL/GenBank/DDBJ databases">
        <title>Genome assemblies of Stephania.</title>
        <authorList>
            <person name="Yang L."/>
        </authorList>
    </citation>
    <scope>NUCLEOTIDE SEQUENCE [LARGE SCALE GENOMIC DNA]</scope>
    <source>
        <strain evidence="2">JXDWG</strain>
        <tissue evidence="2">Leaf</tissue>
    </source>
</reference>
<dbReference type="Proteomes" id="UP001419268">
    <property type="component" value="Unassembled WGS sequence"/>
</dbReference>
<protein>
    <submittedName>
        <fullName evidence="2">Uncharacterized protein</fullName>
    </submittedName>
</protein>
<evidence type="ECO:0000256" key="1">
    <source>
        <dbReference type="SAM" id="MobiDB-lite"/>
    </source>
</evidence>
<gene>
    <name evidence="2" type="ORF">Scep_000247</name>
</gene>
<evidence type="ECO:0000313" key="3">
    <source>
        <dbReference type="Proteomes" id="UP001419268"/>
    </source>
</evidence>
<feature type="region of interest" description="Disordered" evidence="1">
    <location>
        <begin position="1"/>
        <end position="74"/>
    </location>
</feature>
<organism evidence="2 3">
    <name type="scientific">Stephania cephalantha</name>
    <dbReference type="NCBI Taxonomy" id="152367"/>
    <lineage>
        <taxon>Eukaryota</taxon>
        <taxon>Viridiplantae</taxon>
        <taxon>Streptophyta</taxon>
        <taxon>Embryophyta</taxon>
        <taxon>Tracheophyta</taxon>
        <taxon>Spermatophyta</taxon>
        <taxon>Magnoliopsida</taxon>
        <taxon>Ranunculales</taxon>
        <taxon>Menispermaceae</taxon>
        <taxon>Menispermoideae</taxon>
        <taxon>Cissampelideae</taxon>
        <taxon>Stephania</taxon>
    </lineage>
</organism>
<name>A0AAP0Q6H6_9MAGN</name>
<dbReference type="AlphaFoldDB" id="A0AAP0Q6H6"/>
<dbReference type="EMBL" id="JBBNAG010000001">
    <property type="protein sequence ID" value="KAK9165056.1"/>
    <property type="molecule type" value="Genomic_DNA"/>
</dbReference>
<comment type="caution">
    <text evidence="2">The sequence shown here is derived from an EMBL/GenBank/DDBJ whole genome shotgun (WGS) entry which is preliminary data.</text>
</comment>